<gene>
    <name evidence="1" type="ORF">J2Z76_001118</name>
</gene>
<dbReference type="RefSeq" id="WP_209510985.1">
    <property type="nucleotide sequence ID" value="NZ_JAGGKS010000002.1"/>
</dbReference>
<organism evidence="1 2">
    <name type="scientific">Sedimentibacter acidaminivorans</name>
    <dbReference type="NCBI Taxonomy" id="913099"/>
    <lineage>
        <taxon>Bacteria</taxon>
        <taxon>Bacillati</taxon>
        <taxon>Bacillota</taxon>
        <taxon>Tissierellia</taxon>
        <taxon>Sedimentibacter</taxon>
    </lineage>
</organism>
<proteinExistence type="predicted"/>
<accession>A0ABS4GC45</accession>
<reference evidence="1 2" key="1">
    <citation type="submission" date="2021-03" db="EMBL/GenBank/DDBJ databases">
        <title>Genomic Encyclopedia of Type Strains, Phase IV (KMG-IV): sequencing the most valuable type-strain genomes for metagenomic binning, comparative biology and taxonomic classification.</title>
        <authorList>
            <person name="Goeker M."/>
        </authorList>
    </citation>
    <scope>NUCLEOTIDE SEQUENCE [LARGE SCALE GENOMIC DNA]</scope>
    <source>
        <strain evidence="1 2">DSM 24004</strain>
    </source>
</reference>
<sequence length="163" mass="19021">MGFEYFHKEVQITGKHSRYVDEMWEQNQIQNSFFKRLVDLYTIAPVIGLRARRRSVADYSDGKRTVPVTQMLELEKDLEIIMQTILLLDDTTTLSVEQKIDRAFIGPTTEEEFKANVNLFNDYLRGGIEVLYECLIERELTISDDYTDQRIGNMVAIFDNPLV</sequence>
<dbReference type="Proteomes" id="UP001519342">
    <property type="component" value="Unassembled WGS sequence"/>
</dbReference>
<evidence type="ECO:0000313" key="1">
    <source>
        <dbReference type="EMBL" id="MBP1925261.1"/>
    </source>
</evidence>
<comment type="caution">
    <text evidence="1">The sequence shown here is derived from an EMBL/GenBank/DDBJ whole genome shotgun (WGS) entry which is preliminary data.</text>
</comment>
<name>A0ABS4GC45_9FIRM</name>
<evidence type="ECO:0000313" key="2">
    <source>
        <dbReference type="Proteomes" id="UP001519342"/>
    </source>
</evidence>
<dbReference type="EMBL" id="JAGGKS010000002">
    <property type="protein sequence ID" value="MBP1925261.1"/>
    <property type="molecule type" value="Genomic_DNA"/>
</dbReference>
<keyword evidence="2" id="KW-1185">Reference proteome</keyword>
<protein>
    <submittedName>
        <fullName evidence="1">Uncharacterized protein</fullName>
    </submittedName>
</protein>